<evidence type="ECO:0000313" key="4">
    <source>
        <dbReference type="Proteomes" id="UP000827549"/>
    </source>
</evidence>
<dbReference type="RefSeq" id="XP_062630595.1">
    <property type="nucleotide sequence ID" value="XM_062774611.1"/>
</dbReference>
<evidence type="ECO:0000256" key="2">
    <source>
        <dbReference type="SAM" id="SignalP"/>
    </source>
</evidence>
<sequence length="232" mass="23074">MRIAALLLLAVPFASAQSASANASVSASPSPSVSINSSASTNASSTSSQSSLGPSPTPASASSSTLPVPVHPGVSITTPNATTYWVKGKGYNPASWTPFATNNSAALPKFNLWLSHANVSMLGAAPSLIVNNYLLTKGGLDIAENNASTTFYAGQLDSVVPGPGFVAALISAGNLSDVWAVSAPFEIKPDGTKPFADTKPGAAGRRAALPASNGVTLLLGGVGVVVGAALLV</sequence>
<reference evidence="3" key="1">
    <citation type="submission" date="2023-10" db="EMBL/GenBank/DDBJ databases">
        <authorList>
            <person name="Noh H."/>
        </authorList>
    </citation>
    <scope>NUCLEOTIDE SEQUENCE</scope>
    <source>
        <strain evidence="3">DUCC4014</strain>
    </source>
</reference>
<dbReference type="AlphaFoldDB" id="A0AAF1BQ12"/>
<dbReference type="Proteomes" id="UP000827549">
    <property type="component" value="Chromosome 6"/>
</dbReference>
<keyword evidence="2" id="KW-0732">Signal</keyword>
<name>A0AAF1BQ12_9TREE</name>
<protein>
    <submittedName>
        <fullName evidence="3">Uncharacterized protein</fullName>
    </submittedName>
</protein>
<feature type="chain" id="PRO_5042140758" evidence="2">
    <location>
        <begin position="17"/>
        <end position="232"/>
    </location>
</feature>
<evidence type="ECO:0000313" key="3">
    <source>
        <dbReference type="EMBL" id="WOO84569.1"/>
    </source>
</evidence>
<dbReference type="GeneID" id="87811256"/>
<accession>A0AAF1BQ12</accession>
<proteinExistence type="predicted"/>
<dbReference type="EMBL" id="CP086719">
    <property type="protein sequence ID" value="WOO84569.1"/>
    <property type="molecule type" value="Genomic_DNA"/>
</dbReference>
<feature type="signal peptide" evidence="2">
    <location>
        <begin position="1"/>
        <end position="16"/>
    </location>
</feature>
<feature type="region of interest" description="Disordered" evidence="1">
    <location>
        <begin position="23"/>
        <end position="68"/>
    </location>
</feature>
<evidence type="ECO:0000256" key="1">
    <source>
        <dbReference type="SAM" id="MobiDB-lite"/>
    </source>
</evidence>
<keyword evidence="4" id="KW-1185">Reference proteome</keyword>
<organism evidence="3 4">
    <name type="scientific">Vanrija pseudolonga</name>
    <dbReference type="NCBI Taxonomy" id="143232"/>
    <lineage>
        <taxon>Eukaryota</taxon>
        <taxon>Fungi</taxon>
        <taxon>Dikarya</taxon>
        <taxon>Basidiomycota</taxon>
        <taxon>Agaricomycotina</taxon>
        <taxon>Tremellomycetes</taxon>
        <taxon>Trichosporonales</taxon>
        <taxon>Trichosporonaceae</taxon>
        <taxon>Vanrija</taxon>
    </lineage>
</organism>
<gene>
    <name evidence="3" type="ORF">LOC62_06G008088</name>
</gene>